<dbReference type="PANTHER" id="PTHR12183:SF32">
    <property type="entry name" value="MITOCHONDRIAL E3 UBIQUITIN PROTEIN LIGASE 1"/>
    <property type="match status" value="1"/>
</dbReference>
<evidence type="ECO:0000313" key="8">
    <source>
        <dbReference type="Proteomes" id="UP000785679"/>
    </source>
</evidence>
<dbReference type="Proteomes" id="UP000785679">
    <property type="component" value="Unassembled WGS sequence"/>
</dbReference>
<evidence type="ECO:0000256" key="3">
    <source>
        <dbReference type="ARBA" id="ARBA00022833"/>
    </source>
</evidence>
<keyword evidence="3" id="KW-0862">Zinc</keyword>
<keyword evidence="5" id="KW-0812">Transmembrane</keyword>
<sequence length="295" mass="34891">MVLVEGKVLQQNRNWWWIWHPKVQSTHQKDFLLTDNQRKVSINIRLNEQKKLFMNIDIKKNPRFADLLNPKLKKPSNVKSWFSWLKEMLCLAGSMLIGGTYYTDHNFLIEGDELSVFGLLKYNAQTDSFEMTDVAHAFVGGRERVEYYIEFFNELRQRQNIILGLYGSILMSFALYYLRLYFLEKRLNNVPLSRRNKLLMRANDIKHQQHLLDPQDPAEQGRERSESLQEKEDRYKCNVCMVRARQIVFEPCKHLNMCAECFIQMVDANKYRVVPQCPICNQGIEDIAECRVQGN</sequence>
<keyword evidence="5" id="KW-1133">Transmembrane helix</keyword>
<accession>A0A8J8NM54</accession>
<proteinExistence type="predicted"/>
<evidence type="ECO:0000256" key="1">
    <source>
        <dbReference type="ARBA" id="ARBA00022723"/>
    </source>
</evidence>
<dbReference type="EMBL" id="RRYP01011317">
    <property type="protein sequence ID" value="TNV77806.1"/>
    <property type="molecule type" value="Genomic_DNA"/>
</dbReference>
<evidence type="ECO:0000256" key="4">
    <source>
        <dbReference type="PROSITE-ProRule" id="PRU00175"/>
    </source>
</evidence>
<dbReference type="GO" id="GO:0016567">
    <property type="term" value="P:protein ubiquitination"/>
    <property type="evidence" value="ECO:0007669"/>
    <property type="project" value="TreeGrafter"/>
</dbReference>
<organism evidence="7 8">
    <name type="scientific">Halteria grandinella</name>
    <dbReference type="NCBI Taxonomy" id="5974"/>
    <lineage>
        <taxon>Eukaryota</taxon>
        <taxon>Sar</taxon>
        <taxon>Alveolata</taxon>
        <taxon>Ciliophora</taxon>
        <taxon>Intramacronucleata</taxon>
        <taxon>Spirotrichea</taxon>
        <taxon>Stichotrichia</taxon>
        <taxon>Sporadotrichida</taxon>
        <taxon>Halteriidae</taxon>
        <taxon>Halteria</taxon>
    </lineage>
</organism>
<keyword evidence="1" id="KW-0479">Metal-binding</keyword>
<dbReference type="OrthoDB" id="774873at2759"/>
<dbReference type="GO" id="GO:0004842">
    <property type="term" value="F:ubiquitin-protein transferase activity"/>
    <property type="evidence" value="ECO:0007669"/>
    <property type="project" value="TreeGrafter"/>
</dbReference>
<name>A0A8J8NM54_HALGN</name>
<dbReference type="SMART" id="SM00184">
    <property type="entry name" value="RING"/>
    <property type="match status" value="1"/>
</dbReference>
<dbReference type="PROSITE" id="PS50089">
    <property type="entry name" value="ZF_RING_2"/>
    <property type="match status" value="1"/>
</dbReference>
<dbReference type="InterPro" id="IPR013083">
    <property type="entry name" value="Znf_RING/FYVE/PHD"/>
</dbReference>
<dbReference type="PANTHER" id="PTHR12183">
    <property type="entry name" value="MITOCHONDRIAL UBIQUITIN LIGASE ACTIVATOR OF NFKB 1"/>
    <property type="match status" value="1"/>
</dbReference>
<evidence type="ECO:0000313" key="7">
    <source>
        <dbReference type="EMBL" id="TNV77806.1"/>
    </source>
</evidence>
<dbReference type="Gene3D" id="3.30.40.10">
    <property type="entry name" value="Zinc/RING finger domain, C3HC4 (zinc finger)"/>
    <property type="match status" value="1"/>
</dbReference>
<comment type="caution">
    <text evidence="7">The sequence shown here is derived from an EMBL/GenBank/DDBJ whole genome shotgun (WGS) entry which is preliminary data.</text>
</comment>
<keyword evidence="8" id="KW-1185">Reference proteome</keyword>
<dbReference type="AlphaFoldDB" id="A0A8J8NM54"/>
<protein>
    <recommendedName>
        <fullName evidence="6">RING-type domain-containing protein</fullName>
    </recommendedName>
</protein>
<dbReference type="InterPro" id="IPR001841">
    <property type="entry name" value="Znf_RING"/>
</dbReference>
<evidence type="ECO:0000256" key="5">
    <source>
        <dbReference type="SAM" id="Phobius"/>
    </source>
</evidence>
<gene>
    <name evidence="7" type="ORF">FGO68_gene13555</name>
</gene>
<evidence type="ECO:0000256" key="2">
    <source>
        <dbReference type="ARBA" id="ARBA00022771"/>
    </source>
</evidence>
<dbReference type="InterPro" id="IPR051652">
    <property type="entry name" value="MDM2_MDM4_MUL1"/>
</dbReference>
<dbReference type="SUPFAM" id="SSF57850">
    <property type="entry name" value="RING/U-box"/>
    <property type="match status" value="1"/>
</dbReference>
<keyword evidence="2 4" id="KW-0863">Zinc-finger</keyword>
<dbReference type="GO" id="GO:0008270">
    <property type="term" value="F:zinc ion binding"/>
    <property type="evidence" value="ECO:0007669"/>
    <property type="project" value="UniProtKB-KW"/>
</dbReference>
<keyword evidence="5" id="KW-0472">Membrane</keyword>
<feature type="domain" description="RING-type" evidence="6">
    <location>
        <begin position="237"/>
        <end position="281"/>
    </location>
</feature>
<feature type="transmembrane region" description="Helical" evidence="5">
    <location>
        <begin position="161"/>
        <end position="178"/>
    </location>
</feature>
<dbReference type="Pfam" id="PF13920">
    <property type="entry name" value="zf-C3HC4_3"/>
    <property type="match status" value="1"/>
</dbReference>
<reference evidence="7" key="1">
    <citation type="submission" date="2019-06" db="EMBL/GenBank/DDBJ databases">
        <authorList>
            <person name="Zheng W."/>
        </authorList>
    </citation>
    <scope>NUCLEOTIDE SEQUENCE</scope>
    <source>
        <strain evidence="7">QDHG01</strain>
    </source>
</reference>
<evidence type="ECO:0000259" key="6">
    <source>
        <dbReference type="PROSITE" id="PS50089"/>
    </source>
</evidence>